<dbReference type="EC" id="1.8.4.12" evidence="2"/>
<dbReference type="GO" id="GO:0033743">
    <property type="term" value="F:peptide-methionine (R)-S-oxide reductase activity"/>
    <property type="evidence" value="ECO:0007669"/>
    <property type="project" value="UniProtKB-EC"/>
</dbReference>
<evidence type="ECO:0000313" key="9">
    <source>
        <dbReference type="Proteomes" id="UP001153069"/>
    </source>
</evidence>
<evidence type="ECO:0000256" key="4">
    <source>
        <dbReference type="ARBA" id="ARBA00048488"/>
    </source>
</evidence>
<dbReference type="PROSITE" id="PS51790">
    <property type="entry name" value="MSRB"/>
    <property type="match status" value="1"/>
</dbReference>
<keyword evidence="6" id="KW-0732">Signal</keyword>
<dbReference type="OrthoDB" id="44061at2759"/>
<feature type="region of interest" description="Disordered" evidence="5">
    <location>
        <begin position="42"/>
        <end position="63"/>
    </location>
</feature>
<evidence type="ECO:0000256" key="2">
    <source>
        <dbReference type="ARBA" id="ARBA00012499"/>
    </source>
</evidence>
<proteinExistence type="inferred from homology"/>
<comment type="caution">
    <text evidence="8">The sequence shown here is derived from an EMBL/GenBank/DDBJ whole genome shotgun (WGS) entry which is preliminary data.</text>
</comment>
<evidence type="ECO:0000313" key="8">
    <source>
        <dbReference type="EMBL" id="CAB9526580.1"/>
    </source>
</evidence>
<keyword evidence="9" id="KW-1185">Reference proteome</keyword>
<comment type="similarity">
    <text evidence="1">Belongs to the MsrB Met sulfoxide reductase family.</text>
</comment>
<dbReference type="InterPro" id="IPR011057">
    <property type="entry name" value="Mss4-like_sf"/>
</dbReference>
<name>A0A9N8EXJ8_9STRA</name>
<dbReference type="PANTHER" id="PTHR10173:SF52">
    <property type="entry name" value="METHIONINE-R-SULFOXIDE REDUCTASE B1"/>
    <property type="match status" value="1"/>
</dbReference>
<reference evidence="8" key="1">
    <citation type="submission" date="2020-06" db="EMBL/GenBank/DDBJ databases">
        <authorList>
            <consortium name="Plant Systems Biology data submission"/>
        </authorList>
    </citation>
    <scope>NUCLEOTIDE SEQUENCE</scope>
    <source>
        <strain evidence="8">D6</strain>
    </source>
</reference>
<dbReference type="Gene3D" id="2.170.150.20">
    <property type="entry name" value="Peptide methionine sulfoxide reductase"/>
    <property type="match status" value="1"/>
</dbReference>
<evidence type="ECO:0000256" key="5">
    <source>
        <dbReference type="SAM" id="MobiDB-lite"/>
    </source>
</evidence>
<dbReference type="InterPro" id="IPR002579">
    <property type="entry name" value="Met_Sox_Rdtase_MsrB_dom"/>
</dbReference>
<feature type="compositionally biased region" description="Polar residues" evidence="5">
    <location>
        <begin position="43"/>
        <end position="54"/>
    </location>
</feature>
<dbReference type="Pfam" id="PF01641">
    <property type="entry name" value="SelR"/>
    <property type="match status" value="1"/>
</dbReference>
<dbReference type="Proteomes" id="UP001153069">
    <property type="component" value="Unassembled WGS sequence"/>
</dbReference>
<dbReference type="SUPFAM" id="SSF51316">
    <property type="entry name" value="Mss4-like"/>
    <property type="match status" value="1"/>
</dbReference>
<evidence type="ECO:0000256" key="3">
    <source>
        <dbReference type="ARBA" id="ARBA00023002"/>
    </source>
</evidence>
<protein>
    <recommendedName>
        <fullName evidence="2">peptide-methionine (R)-S-oxide reductase</fullName>
        <ecNumber evidence="2">1.8.4.12</ecNumber>
    </recommendedName>
</protein>
<dbReference type="InterPro" id="IPR028427">
    <property type="entry name" value="Met_Sox_Rdtase_MsrB"/>
</dbReference>
<dbReference type="GO" id="GO:0005737">
    <property type="term" value="C:cytoplasm"/>
    <property type="evidence" value="ECO:0007669"/>
    <property type="project" value="TreeGrafter"/>
</dbReference>
<accession>A0A9N8EXJ8</accession>
<gene>
    <name evidence="8" type="ORF">SEMRO_1850_G301610.1</name>
</gene>
<evidence type="ECO:0000256" key="6">
    <source>
        <dbReference type="SAM" id="SignalP"/>
    </source>
</evidence>
<feature type="chain" id="PRO_5040364455" description="peptide-methionine (R)-S-oxide reductase" evidence="6">
    <location>
        <begin position="22"/>
        <end position="206"/>
    </location>
</feature>
<dbReference type="GO" id="GO:0006979">
    <property type="term" value="P:response to oxidative stress"/>
    <property type="evidence" value="ECO:0007669"/>
    <property type="project" value="InterPro"/>
</dbReference>
<evidence type="ECO:0000259" key="7">
    <source>
        <dbReference type="PROSITE" id="PS51790"/>
    </source>
</evidence>
<dbReference type="AlphaFoldDB" id="A0A9N8EXJ8"/>
<dbReference type="GO" id="GO:0030091">
    <property type="term" value="P:protein repair"/>
    <property type="evidence" value="ECO:0007669"/>
    <property type="project" value="InterPro"/>
</dbReference>
<feature type="signal peptide" evidence="6">
    <location>
        <begin position="1"/>
        <end position="21"/>
    </location>
</feature>
<keyword evidence="3" id="KW-0560">Oxidoreductase</keyword>
<feature type="domain" description="MsrB" evidence="7">
    <location>
        <begin position="62"/>
        <end position="201"/>
    </location>
</feature>
<organism evidence="8 9">
    <name type="scientific">Seminavis robusta</name>
    <dbReference type="NCBI Taxonomy" id="568900"/>
    <lineage>
        <taxon>Eukaryota</taxon>
        <taxon>Sar</taxon>
        <taxon>Stramenopiles</taxon>
        <taxon>Ochrophyta</taxon>
        <taxon>Bacillariophyta</taxon>
        <taxon>Bacillariophyceae</taxon>
        <taxon>Bacillariophycidae</taxon>
        <taxon>Naviculales</taxon>
        <taxon>Naviculaceae</taxon>
        <taxon>Seminavis</taxon>
    </lineage>
</organism>
<evidence type="ECO:0000256" key="1">
    <source>
        <dbReference type="ARBA" id="ARBA00007174"/>
    </source>
</evidence>
<dbReference type="PANTHER" id="PTHR10173">
    <property type="entry name" value="METHIONINE SULFOXIDE REDUCTASE"/>
    <property type="match status" value="1"/>
</dbReference>
<dbReference type="EMBL" id="CAICTM010001848">
    <property type="protein sequence ID" value="CAB9526580.1"/>
    <property type="molecule type" value="Genomic_DNA"/>
</dbReference>
<comment type="catalytic activity">
    <reaction evidence="4">
        <text>L-methionyl-[protein] + [thioredoxin]-disulfide + H2O = L-methionyl-(R)-S-oxide-[protein] + [thioredoxin]-dithiol</text>
        <dbReference type="Rhea" id="RHEA:24164"/>
        <dbReference type="Rhea" id="RHEA-COMP:10698"/>
        <dbReference type="Rhea" id="RHEA-COMP:10700"/>
        <dbReference type="Rhea" id="RHEA-COMP:12313"/>
        <dbReference type="Rhea" id="RHEA-COMP:12314"/>
        <dbReference type="ChEBI" id="CHEBI:15377"/>
        <dbReference type="ChEBI" id="CHEBI:16044"/>
        <dbReference type="ChEBI" id="CHEBI:29950"/>
        <dbReference type="ChEBI" id="CHEBI:45764"/>
        <dbReference type="ChEBI" id="CHEBI:50058"/>
        <dbReference type="EC" id="1.8.4.12"/>
    </reaction>
</comment>
<sequence length="206" mass="22812">MTRKLLEVSIAILLLVAASESFALGLPQLKRTSRASTIRFAENGNTDTEKTTTVSEDKEDSSPVEMKTWNPLRLLVLKAGLTEPMYTSPLNSEKREGSYSCAFCGNVLFDASSKYNSGSGWPSFWRSVREGAISHKRELDGRLECRCGKCGSHLGHTFPDGPLPTEFQENLVKSIPASDPKPAQRLPRFCVNGASLRFEPNEEQQQ</sequence>